<sequence>MIIPNGHSRLLAIMSWVPDLSDMISSALISALWASLSLAYSVDAAPSTAHQTSTSDPAAVFNMTMFAPGREPGVYSSNFSRLVMFGDSLSDNGNGTGVLSNGTRPNPDLFWKYRWSNGPVWIEDLAERMDVPLFDYASGGATVNNTRTPAYLTNVTRRVPSALEQIDAFISLTNSSSGRNPLDDTLFAIWIGSNDLFAKIESNLSFTGADLVRDTFIGIEKLQAAGAKHFVINNIYDIGRPFVDLMGSEVASVMTNSLIDYNNALYSEIDAQASAVQNATLPTAEFVVVDTWVAAKAILSQPQAYGLANETIGRRCVIGSSICSDPDSYFYWDAIHPTRVVHSLFAKAVAATLLRAGWISRK</sequence>
<dbReference type="SUPFAM" id="SSF52266">
    <property type="entry name" value="SGNH hydrolase"/>
    <property type="match status" value="1"/>
</dbReference>
<dbReference type="CDD" id="cd01846">
    <property type="entry name" value="fatty_acyltransferase_like"/>
    <property type="match status" value="1"/>
</dbReference>
<dbReference type="PANTHER" id="PTHR45648:SF22">
    <property type="entry name" value="GDSL LIPASE_ACYLHYDROLASE FAMILY PROTEIN (AFU_ORTHOLOGUE AFUA_4G14700)"/>
    <property type="match status" value="1"/>
</dbReference>
<dbReference type="Gene3D" id="3.40.50.1110">
    <property type="entry name" value="SGNH hydrolase"/>
    <property type="match status" value="1"/>
</dbReference>
<dbReference type="InterPro" id="IPR036514">
    <property type="entry name" value="SGNH_hydro_sf"/>
</dbReference>
<organism evidence="2">
    <name type="scientific">Phaffia rhodozyma</name>
    <name type="common">Yeast</name>
    <name type="synonym">Xanthophyllomyces dendrorhous</name>
    <dbReference type="NCBI Taxonomy" id="264483"/>
    <lineage>
        <taxon>Eukaryota</taxon>
        <taxon>Fungi</taxon>
        <taxon>Dikarya</taxon>
        <taxon>Basidiomycota</taxon>
        <taxon>Agaricomycotina</taxon>
        <taxon>Tremellomycetes</taxon>
        <taxon>Cystofilobasidiales</taxon>
        <taxon>Mrakiaceae</taxon>
        <taxon>Phaffia</taxon>
    </lineage>
</organism>
<evidence type="ECO:0000313" key="2">
    <source>
        <dbReference type="EMBL" id="CDZ97456.1"/>
    </source>
</evidence>
<dbReference type="GO" id="GO:0016788">
    <property type="term" value="F:hydrolase activity, acting on ester bonds"/>
    <property type="evidence" value="ECO:0007669"/>
    <property type="project" value="InterPro"/>
</dbReference>
<dbReference type="Pfam" id="PF00657">
    <property type="entry name" value="Lipase_GDSL"/>
    <property type="match status" value="1"/>
</dbReference>
<dbReference type="AlphaFoldDB" id="A0A0F7SFB7"/>
<reference evidence="2" key="1">
    <citation type="submission" date="2014-08" db="EMBL/GenBank/DDBJ databases">
        <authorList>
            <person name="Sharma Rahul"/>
            <person name="Thines Marco"/>
        </authorList>
    </citation>
    <scope>NUCLEOTIDE SEQUENCE</scope>
</reference>
<dbReference type="InterPro" id="IPR051058">
    <property type="entry name" value="GDSL_Est/Lipase"/>
</dbReference>
<evidence type="ECO:0000256" key="1">
    <source>
        <dbReference type="ARBA" id="ARBA00022801"/>
    </source>
</evidence>
<accession>A0A0F7SFB7</accession>
<dbReference type="EMBL" id="LN483167">
    <property type="protein sequence ID" value="CDZ97456.1"/>
    <property type="molecule type" value="Genomic_DNA"/>
</dbReference>
<keyword evidence="1 2" id="KW-0378">Hydrolase</keyword>
<protein>
    <submittedName>
        <fullName evidence="2">SGNH hydrolase-type esterase domain</fullName>
    </submittedName>
</protein>
<dbReference type="PANTHER" id="PTHR45648">
    <property type="entry name" value="GDSL LIPASE/ACYLHYDROLASE FAMILY PROTEIN (AFU_ORTHOLOGUE AFUA_4G14700)"/>
    <property type="match status" value="1"/>
</dbReference>
<proteinExistence type="predicted"/>
<dbReference type="InterPro" id="IPR001087">
    <property type="entry name" value="GDSL"/>
</dbReference>
<name>A0A0F7SFB7_PHARH</name>